<dbReference type="OrthoDB" id="8233832at2"/>
<evidence type="ECO:0000256" key="1">
    <source>
        <dbReference type="SAM" id="MobiDB-lite"/>
    </source>
</evidence>
<name>A0A4Q2R9C4_9HYPH</name>
<dbReference type="RefSeq" id="WP_129220372.1">
    <property type="nucleotide sequence ID" value="NZ_QYBC01000014.1"/>
</dbReference>
<feature type="region of interest" description="Disordered" evidence="1">
    <location>
        <begin position="114"/>
        <end position="338"/>
    </location>
</feature>
<dbReference type="AlphaFoldDB" id="A0A4Q2R9C4"/>
<feature type="compositionally biased region" description="Pro residues" evidence="1">
    <location>
        <begin position="239"/>
        <end position="256"/>
    </location>
</feature>
<accession>A0A4Q2R9C4</accession>
<feature type="compositionally biased region" description="Basic and acidic residues" evidence="1">
    <location>
        <begin position="145"/>
        <end position="171"/>
    </location>
</feature>
<gene>
    <name evidence="2" type="ORF">D3272_16790</name>
</gene>
<evidence type="ECO:0000313" key="3">
    <source>
        <dbReference type="Proteomes" id="UP000289411"/>
    </source>
</evidence>
<feature type="compositionally biased region" description="Low complexity" evidence="1">
    <location>
        <begin position="257"/>
        <end position="271"/>
    </location>
</feature>
<protein>
    <submittedName>
        <fullName evidence="2">Uncharacterized protein</fullName>
    </submittedName>
</protein>
<dbReference type="EMBL" id="QYBC01000014">
    <property type="protein sequence ID" value="RYB03418.1"/>
    <property type="molecule type" value="Genomic_DNA"/>
</dbReference>
<feature type="compositionally biased region" description="Pro residues" evidence="1">
    <location>
        <begin position="314"/>
        <end position="330"/>
    </location>
</feature>
<comment type="caution">
    <text evidence="2">The sequence shown here is derived from an EMBL/GenBank/DDBJ whole genome shotgun (WGS) entry which is preliminary data.</text>
</comment>
<evidence type="ECO:0000313" key="2">
    <source>
        <dbReference type="EMBL" id="RYB03418.1"/>
    </source>
</evidence>
<proteinExistence type="predicted"/>
<feature type="compositionally biased region" description="Low complexity" evidence="1">
    <location>
        <begin position="222"/>
        <end position="238"/>
    </location>
</feature>
<feature type="compositionally biased region" description="Basic and acidic residues" evidence="1">
    <location>
        <begin position="120"/>
        <end position="134"/>
    </location>
</feature>
<dbReference type="Proteomes" id="UP000289411">
    <property type="component" value="Unassembled WGS sequence"/>
</dbReference>
<reference evidence="2 3" key="1">
    <citation type="submission" date="2018-09" db="EMBL/GenBank/DDBJ databases">
        <authorList>
            <person name="Grouzdev D.S."/>
            <person name="Krutkina M.S."/>
        </authorList>
    </citation>
    <scope>NUCLEOTIDE SEQUENCE [LARGE SCALE GENOMIC DNA]</scope>
    <source>
        <strain evidence="2 3">RmlP001</strain>
    </source>
</reference>
<sequence>MIDCRAKRSLRAAAVLSLGLALGLSVAVVPGVARAQVFGGWGGWDEGGTWDGLSPQQVRRSIAQRGFRVLAPLRRNGSVFVADVVDGRGQRERLIVAAADAQILQRFLVDDGNGAAPMRRGGDAERGFAARGDDGGLVPPADIPDVGRRFARPVERDAPPQRLGDLGRPDQADPEGVETPLLRRNPPPIRTVKPRPRTVERTPDVPASPGREPGAVEATPLVPSAPRAATPSPVATAPSPAPQPAPAKTPPVPQPAPAVASAPAAAVAPAPVAEPAPAPAPAQRRMADPLAIPGGEAVNRPVRSVASGITGAPGPVPAPATPAKAPPKPADVPVAPLD</sequence>
<organism evidence="2 3">
    <name type="scientific">Lichenibacterium ramalinae</name>
    <dbReference type="NCBI Taxonomy" id="2316527"/>
    <lineage>
        <taxon>Bacteria</taxon>
        <taxon>Pseudomonadati</taxon>
        <taxon>Pseudomonadota</taxon>
        <taxon>Alphaproteobacteria</taxon>
        <taxon>Hyphomicrobiales</taxon>
        <taxon>Lichenihabitantaceae</taxon>
        <taxon>Lichenibacterium</taxon>
    </lineage>
</organism>
<keyword evidence="3" id="KW-1185">Reference proteome</keyword>
<reference evidence="2 3" key="2">
    <citation type="submission" date="2019-02" db="EMBL/GenBank/DDBJ databases">
        <title>'Lichenibacterium ramalinii' gen. nov. sp. nov., 'Lichenibacterium minor' gen. nov. sp. nov.</title>
        <authorList>
            <person name="Pankratov T."/>
        </authorList>
    </citation>
    <scope>NUCLEOTIDE SEQUENCE [LARGE SCALE GENOMIC DNA]</scope>
    <source>
        <strain evidence="2 3">RmlP001</strain>
    </source>
</reference>